<gene>
    <name evidence="1" type="ORF">AWRI4233_LOCUS1469</name>
</gene>
<evidence type="ECO:0000313" key="2">
    <source>
        <dbReference type="Proteomes" id="UP000714618"/>
    </source>
</evidence>
<proteinExistence type="predicted"/>
<reference evidence="1" key="1">
    <citation type="submission" date="2020-06" db="EMBL/GenBank/DDBJ databases">
        <authorList>
            <person name="Onetto C."/>
        </authorList>
    </citation>
    <scope>NUCLEOTIDE SEQUENCE</scope>
</reference>
<comment type="caution">
    <text evidence="1">The sequence shown here is derived from an EMBL/GenBank/DDBJ whole genome shotgun (WGS) entry which is preliminary data.</text>
</comment>
<protein>
    <submittedName>
        <fullName evidence="1">Uncharacterized protein</fullName>
    </submittedName>
</protein>
<evidence type="ECO:0000313" key="1">
    <source>
        <dbReference type="EMBL" id="CAD0088186.1"/>
    </source>
</evidence>
<accession>A0A9N8JI14</accession>
<name>A0A9N8JI14_9PEZI</name>
<organism evidence="1 2">
    <name type="scientific">Aureobasidium mustum</name>
    <dbReference type="NCBI Taxonomy" id="2773714"/>
    <lineage>
        <taxon>Eukaryota</taxon>
        <taxon>Fungi</taxon>
        <taxon>Dikarya</taxon>
        <taxon>Ascomycota</taxon>
        <taxon>Pezizomycotina</taxon>
        <taxon>Dothideomycetes</taxon>
        <taxon>Dothideomycetidae</taxon>
        <taxon>Dothideales</taxon>
        <taxon>Saccotheciaceae</taxon>
        <taxon>Aureobasidium</taxon>
    </lineage>
</organism>
<dbReference type="Proteomes" id="UP000714618">
    <property type="component" value="Unassembled WGS sequence"/>
</dbReference>
<keyword evidence="2" id="KW-1185">Reference proteome</keyword>
<dbReference type="AlphaFoldDB" id="A0A9N8JI14"/>
<sequence length="67" mass="7926">MSRFPKPRKLAVPVKPPKGHFFFAGHTIERVKWWTSGPMRKLYFLLVVMVCSNIISDKFRTYLRARS</sequence>
<dbReference type="EMBL" id="CAIJEO010000003">
    <property type="protein sequence ID" value="CAD0088186.1"/>
    <property type="molecule type" value="Genomic_DNA"/>
</dbReference>